<dbReference type="Proteomes" id="UP001303160">
    <property type="component" value="Unassembled WGS sequence"/>
</dbReference>
<dbReference type="AlphaFoldDB" id="A0AAN6XUK7"/>
<name>A0AAN6XUK7_9PEZI</name>
<reference evidence="1" key="1">
    <citation type="journal article" date="2023" name="Mol. Phylogenet. Evol.">
        <title>Genome-scale phylogeny and comparative genomics of the fungal order Sordariales.</title>
        <authorList>
            <person name="Hensen N."/>
            <person name="Bonometti L."/>
            <person name="Westerberg I."/>
            <person name="Brannstrom I.O."/>
            <person name="Guillou S."/>
            <person name="Cros-Aarteil S."/>
            <person name="Calhoun S."/>
            <person name="Haridas S."/>
            <person name="Kuo A."/>
            <person name="Mondo S."/>
            <person name="Pangilinan J."/>
            <person name="Riley R."/>
            <person name="LaButti K."/>
            <person name="Andreopoulos B."/>
            <person name="Lipzen A."/>
            <person name="Chen C."/>
            <person name="Yan M."/>
            <person name="Daum C."/>
            <person name="Ng V."/>
            <person name="Clum A."/>
            <person name="Steindorff A."/>
            <person name="Ohm R.A."/>
            <person name="Martin F."/>
            <person name="Silar P."/>
            <person name="Natvig D.O."/>
            <person name="Lalanne C."/>
            <person name="Gautier V."/>
            <person name="Ament-Velasquez S.L."/>
            <person name="Kruys A."/>
            <person name="Hutchinson M.I."/>
            <person name="Powell A.J."/>
            <person name="Barry K."/>
            <person name="Miller A.N."/>
            <person name="Grigoriev I.V."/>
            <person name="Debuchy R."/>
            <person name="Gladieux P."/>
            <person name="Hiltunen Thoren M."/>
            <person name="Johannesson H."/>
        </authorList>
    </citation>
    <scope>NUCLEOTIDE SEQUENCE</scope>
    <source>
        <strain evidence="1">CBS 315.58</strain>
    </source>
</reference>
<evidence type="ECO:0000313" key="1">
    <source>
        <dbReference type="EMBL" id="KAK4204857.1"/>
    </source>
</evidence>
<keyword evidence="2" id="KW-1185">Reference proteome</keyword>
<evidence type="ECO:0000313" key="2">
    <source>
        <dbReference type="Proteomes" id="UP001303160"/>
    </source>
</evidence>
<sequence>MSASLLERIERDLDKIGAELWDVDVPDSTLDRILQKLSSLKAQVSVQKSLQATANLLRQQQVGKALPNHRARGVKYLIHFVFRKESRRGARHKQLRDWDCNALKLLGLSYSIKEIVKMEDAEFELLRTRGPGFFRRRELSRLLYRPDVDKAVNVMVNDADDDGSYVKFIQDHTTTRLQIHKRKFDAVDGAADNQAAMYDKAGPSQEKEAATKLYKGDVFIVSKDDTQYAVSNVDHVGEIWLTNPEGDYEAYDVKKRSFLTLWLSREMGEELARRSKPMVCT</sequence>
<reference evidence="1" key="2">
    <citation type="submission" date="2023-05" db="EMBL/GenBank/DDBJ databases">
        <authorList>
            <consortium name="Lawrence Berkeley National Laboratory"/>
            <person name="Steindorff A."/>
            <person name="Hensen N."/>
            <person name="Bonometti L."/>
            <person name="Westerberg I."/>
            <person name="Brannstrom I.O."/>
            <person name="Guillou S."/>
            <person name="Cros-Aarteil S."/>
            <person name="Calhoun S."/>
            <person name="Haridas S."/>
            <person name="Kuo A."/>
            <person name="Mondo S."/>
            <person name="Pangilinan J."/>
            <person name="Riley R."/>
            <person name="Labutti K."/>
            <person name="Andreopoulos B."/>
            <person name="Lipzen A."/>
            <person name="Chen C."/>
            <person name="Yanf M."/>
            <person name="Daum C."/>
            <person name="Ng V."/>
            <person name="Clum A."/>
            <person name="Ohm R."/>
            <person name="Martin F."/>
            <person name="Silar P."/>
            <person name="Natvig D."/>
            <person name="Lalanne C."/>
            <person name="Gautier V."/>
            <person name="Ament-Velasquez S.L."/>
            <person name="Kruys A."/>
            <person name="Hutchinson M.I."/>
            <person name="Powell A.J."/>
            <person name="Barry K."/>
            <person name="Miller A.N."/>
            <person name="Grigoriev I.V."/>
            <person name="Debuchy R."/>
            <person name="Gladieux P."/>
            <person name="Thoren M.H."/>
            <person name="Johannesson H."/>
        </authorList>
    </citation>
    <scope>NUCLEOTIDE SEQUENCE</scope>
    <source>
        <strain evidence="1">CBS 315.58</strain>
    </source>
</reference>
<proteinExistence type="predicted"/>
<gene>
    <name evidence="1" type="ORF">QBC40DRAFT_271891</name>
</gene>
<organism evidence="1 2">
    <name type="scientific">Triangularia verruculosa</name>
    <dbReference type="NCBI Taxonomy" id="2587418"/>
    <lineage>
        <taxon>Eukaryota</taxon>
        <taxon>Fungi</taxon>
        <taxon>Dikarya</taxon>
        <taxon>Ascomycota</taxon>
        <taxon>Pezizomycotina</taxon>
        <taxon>Sordariomycetes</taxon>
        <taxon>Sordariomycetidae</taxon>
        <taxon>Sordariales</taxon>
        <taxon>Podosporaceae</taxon>
        <taxon>Triangularia</taxon>
    </lineage>
</organism>
<dbReference type="EMBL" id="MU863879">
    <property type="protein sequence ID" value="KAK4204857.1"/>
    <property type="molecule type" value="Genomic_DNA"/>
</dbReference>
<protein>
    <submittedName>
        <fullName evidence="1">Uncharacterized protein</fullName>
    </submittedName>
</protein>
<accession>A0AAN6XUK7</accession>
<comment type="caution">
    <text evidence="1">The sequence shown here is derived from an EMBL/GenBank/DDBJ whole genome shotgun (WGS) entry which is preliminary data.</text>
</comment>